<dbReference type="InterPro" id="IPR045584">
    <property type="entry name" value="Pilin-like"/>
</dbReference>
<dbReference type="PROSITE" id="PS00409">
    <property type="entry name" value="PROKAR_NTER_METHYL"/>
    <property type="match status" value="1"/>
</dbReference>
<feature type="region of interest" description="Disordered" evidence="1">
    <location>
        <begin position="163"/>
        <end position="186"/>
    </location>
</feature>
<dbReference type="NCBIfam" id="TIGR02532">
    <property type="entry name" value="IV_pilin_GFxxxE"/>
    <property type="match status" value="1"/>
</dbReference>
<feature type="transmembrane region" description="Helical" evidence="2">
    <location>
        <begin position="12"/>
        <end position="33"/>
    </location>
</feature>
<organism evidence="3 4">
    <name type="scientific">Candidatus Roizmanbacteria bacterium RIFCSPHIGHO2_02_FULL_37_24</name>
    <dbReference type="NCBI Taxonomy" id="1802037"/>
    <lineage>
        <taxon>Bacteria</taxon>
        <taxon>Candidatus Roizmaniibacteriota</taxon>
    </lineage>
</organism>
<dbReference type="EMBL" id="MFZM01000013">
    <property type="protein sequence ID" value="OGK23994.1"/>
    <property type="molecule type" value="Genomic_DNA"/>
</dbReference>
<evidence type="ECO:0000256" key="2">
    <source>
        <dbReference type="SAM" id="Phobius"/>
    </source>
</evidence>
<dbReference type="Gene3D" id="3.30.700.10">
    <property type="entry name" value="Glycoprotein, Type 4 Pilin"/>
    <property type="match status" value="1"/>
</dbReference>
<reference evidence="3 4" key="1">
    <citation type="journal article" date="2016" name="Nat. Commun.">
        <title>Thousands of microbial genomes shed light on interconnected biogeochemical processes in an aquifer system.</title>
        <authorList>
            <person name="Anantharaman K."/>
            <person name="Brown C.T."/>
            <person name="Hug L.A."/>
            <person name="Sharon I."/>
            <person name="Castelle C.J."/>
            <person name="Probst A.J."/>
            <person name="Thomas B.C."/>
            <person name="Singh A."/>
            <person name="Wilkins M.J."/>
            <person name="Karaoz U."/>
            <person name="Brodie E.L."/>
            <person name="Williams K.H."/>
            <person name="Hubbard S.S."/>
            <person name="Banfield J.F."/>
        </authorList>
    </citation>
    <scope>NUCLEOTIDE SEQUENCE [LARGE SCALE GENOMIC DNA]</scope>
</reference>
<accession>A0A1F7GZ12</accession>
<keyword evidence="2" id="KW-0472">Membrane</keyword>
<gene>
    <name evidence="3" type="ORF">A3C24_02800</name>
</gene>
<dbReference type="InterPro" id="IPR012902">
    <property type="entry name" value="N_methyl_site"/>
</dbReference>
<keyword evidence="2" id="KW-0812">Transmembrane</keyword>
<proteinExistence type="predicted"/>
<protein>
    <recommendedName>
        <fullName evidence="5">Type II secretion system protein GspG C-terminal domain-containing protein</fullName>
    </recommendedName>
</protein>
<name>A0A1F7GZ12_9BACT</name>
<evidence type="ECO:0000313" key="4">
    <source>
        <dbReference type="Proteomes" id="UP000177159"/>
    </source>
</evidence>
<dbReference type="Pfam" id="PF07963">
    <property type="entry name" value="N_methyl"/>
    <property type="match status" value="1"/>
</dbReference>
<dbReference type="PANTHER" id="PTHR30093">
    <property type="entry name" value="GENERAL SECRETION PATHWAY PROTEIN G"/>
    <property type="match status" value="1"/>
</dbReference>
<keyword evidence="2" id="KW-1133">Transmembrane helix</keyword>
<comment type="caution">
    <text evidence="3">The sequence shown here is derived from an EMBL/GenBank/DDBJ whole genome shotgun (WGS) entry which is preliminary data.</text>
</comment>
<sequence>MNKKNLNKGFTLIELLVVVAIIAILALLILLALNPVEMQRRSRDSERLSDLGTLRKAIDLTLADGGTLPGTTGTPFSRNTGAASLDVTDDVNNLVGMDIGKYLSVIPQDPQHEAGDATTIQTTNGVCPSGTASIQKQNMVYTFTSDGDVYVLTATLESTDNCKIPSEDGGDDDDLYELGTDPGLDL</sequence>
<dbReference type="AlphaFoldDB" id="A0A1F7GZ12"/>
<dbReference type="SUPFAM" id="SSF54523">
    <property type="entry name" value="Pili subunits"/>
    <property type="match status" value="1"/>
</dbReference>
<evidence type="ECO:0000256" key="1">
    <source>
        <dbReference type="SAM" id="MobiDB-lite"/>
    </source>
</evidence>
<evidence type="ECO:0008006" key="5">
    <source>
        <dbReference type="Google" id="ProtNLM"/>
    </source>
</evidence>
<dbReference type="Proteomes" id="UP000177159">
    <property type="component" value="Unassembled WGS sequence"/>
</dbReference>
<evidence type="ECO:0000313" key="3">
    <source>
        <dbReference type="EMBL" id="OGK23994.1"/>
    </source>
</evidence>